<dbReference type="PANTHER" id="PTHR11365">
    <property type="entry name" value="5-OXOPROLINASE RELATED"/>
    <property type="match status" value="1"/>
</dbReference>
<sequence>MTDQSPILYEIIRSRLMAITEEMRIALQSVSGSPTVTDASDFFTGLFRPNGDFATMGFQVTYQAPVVGHLIRHINAAPDKYRPGPGDMFLGNDPYVGALHQNDVQMCGPIYAGDRIIAWAGVEAHETDVGGMDFASWSPKARDVRQEGFRVPCMKLIDAGVLREDVLDTILTASRLPDQLGLDIRAFIATINVAQNRIDQLVARYGAEVITGVMERMIDGSEARVRARLADLPDGTFRATDFLEHDGHDNRLYRISVAMTKTGDRLTFDFSGSSPQAPGFVNCTRSGLEGGVAGAMLAMLAYDVPWNEGVLRTAAIEARDGLICTAQFPAPVGAATVEAIWVVSNVAVAAINKMLACSAGHAHRAQAVSSGTMATFNLGGVNQYGEPFGLHLMDPLAGGSGAFADKDGICAGGPINAPMPSIADVERNELVAPLFYLYRRMGHDTGGAGAMRGGRGVEIGLTLGGISEAEALIMTHGAEVPNTAGGFGSWPGATVTQAMVWGGVEAGARATGETESFGPKPGLMRMTDRDLFCVTWQGGGGWGDPLDREPEAVRADIASGAVSPEATLTLFGVGENEDAATTARRRSDMRAARIGRAPSSAEVSGRTRMSIGPNLRVVELDGAYHVVSAAGARLSTDHTRWREGAITVDLTGETGAQRIALHEDLRMTGYYCPLSGQCLAIDVHERDGLPADDIDLALP</sequence>
<proteinExistence type="predicted"/>
<reference evidence="2 3" key="1">
    <citation type="submission" date="2019-12" db="EMBL/GenBank/DDBJ databases">
        <title>Maritimibacter sp. nov. sp. isolated from sea sand.</title>
        <authorList>
            <person name="Kim J."/>
            <person name="Jeong S.E."/>
            <person name="Jung H.S."/>
            <person name="Jeon C.O."/>
        </authorList>
    </citation>
    <scope>NUCLEOTIDE SEQUENCE [LARGE SCALE GENOMIC DNA]</scope>
    <source>
        <strain evidence="2 3">DP07</strain>
    </source>
</reference>
<keyword evidence="3" id="KW-1185">Reference proteome</keyword>
<dbReference type="InterPro" id="IPR003692">
    <property type="entry name" value="Hydantoinase_B"/>
</dbReference>
<evidence type="ECO:0000259" key="1">
    <source>
        <dbReference type="Pfam" id="PF02538"/>
    </source>
</evidence>
<evidence type="ECO:0000313" key="2">
    <source>
        <dbReference type="EMBL" id="MZR13698.1"/>
    </source>
</evidence>
<dbReference type="RefSeq" id="WP_161351834.1">
    <property type="nucleotide sequence ID" value="NZ_WTUX01000013.1"/>
</dbReference>
<organism evidence="2 3">
    <name type="scientific">Maritimibacter harenae</name>
    <dbReference type="NCBI Taxonomy" id="2606218"/>
    <lineage>
        <taxon>Bacteria</taxon>
        <taxon>Pseudomonadati</taxon>
        <taxon>Pseudomonadota</taxon>
        <taxon>Alphaproteobacteria</taxon>
        <taxon>Rhodobacterales</taxon>
        <taxon>Roseobacteraceae</taxon>
        <taxon>Maritimibacter</taxon>
    </lineage>
</organism>
<protein>
    <submittedName>
        <fullName evidence="2">Hydantoinase B/oxoprolinase family protein</fullName>
    </submittedName>
</protein>
<dbReference type="AlphaFoldDB" id="A0A845M5J3"/>
<feature type="domain" description="Hydantoinase B/oxoprolinase" evidence="1">
    <location>
        <begin position="6"/>
        <end position="545"/>
    </location>
</feature>
<gene>
    <name evidence="2" type="ORF">GQE99_11790</name>
</gene>
<dbReference type="Proteomes" id="UP000467322">
    <property type="component" value="Unassembled WGS sequence"/>
</dbReference>
<dbReference type="PANTHER" id="PTHR11365:SF23">
    <property type="entry name" value="HYPOTHETICAL 5-OXOPROLINASE (EUROFUNG)-RELATED"/>
    <property type="match status" value="1"/>
</dbReference>
<accession>A0A845M5J3</accession>
<dbReference type="GO" id="GO:0006749">
    <property type="term" value="P:glutathione metabolic process"/>
    <property type="evidence" value="ECO:0007669"/>
    <property type="project" value="TreeGrafter"/>
</dbReference>
<dbReference type="EMBL" id="WTUX01000013">
    <property type="protein sequence ID" value="MZR13698.1"/>
    <property type="molecule type" value="Genomic_DNA"/>
</dbReference>
<dbReference type="Pfam" id="PF02538">
    <property type="entry name" value="Hydantoinase_B"/>
    <property type="match status" value="1"/>
</dbReference>
<evidence type="ECO:0000313" key="3">
    <source>
        <dbReference type="Proteomes" id="UP000467322"/>
    </source>
</evidence>
<name>A0A845M5J3_9RHOB</name>
<dbReference type="GO" id="GO:0017168">
    <property type="term" value="F:5-oxoprolinase (ATP-hydrolyzing) activity"/>
    <property type="evidence" value="ECO:0007669"/>
    <property type="project" value="TreeGrafter"/>
</dbReference>
<dbReference type="InterPro" id="IPR045079">
    <property type="entry name" value="Oxoprolinase-like"/>
</dbReference>
<comment type="caution">
    <text evidence="2">The sequence shown here is derived from an EMBL/GenBank/DDBJ whole genome shotgun (WGS) entry which is preliminary data.</text>
</comment>
<dbReference type="GO" id="GO:0005829">
    <property type="term" value="C:cytosol"/>
    <property type="evidence" value="ECO:0007669"/>
    <property type="project" value="TreeGrafter"/>
</dbReference>